<dbReference type="AlphaFoldDB" id="A0AAD5IBB8"/>
<reference evidence="1" key="1">
    <citation type="journal article" date="2022" name="Plant J.">
        <title>Strategies of tolerance reflected in two North American maple genomes.</title>
        <authorList>
            <person name="McEvoy S.L."/>
            <person name="Sezen U.U."/>
            <person name="Trouern-Trend A."/>
            <person name="McMahon S.M."/>
            <person name="Schaberg P.G."/>
            <person name="Yang J."/>
            <person name="Wegrzyn J.L."/>
            <person name="Swenson N.G."/>
        </authorList>
    </citation>
    <scope>NUCLEOTIDE SEQUENCE</scope>
    <source>
        <strain evidence="1">91603</strain>
    </source>
</reference>
<protein>
    <submittedName>
        <fullName evidence="1">Uncharacterized protein</fullName>
    </submittedName>
</protein>
<dbReference type="Proteomes" id="UP001064489">
    <property type="component" value="Chromosome 12"/>
</dbReference>
<organism evidence="1 2">
    <name type="scientific">Acer negundo</name>
    <name type="common">Box elder</name>
    <dbReference type="NCBI Taxonomy" id="4023"/>
    <lineage>
        <taxon>Eukaryota</taxon>
        <taxon>Viridiplantae</taxon>
        <taxon>Streptophyta</taxon>
        <taxon>Embryophyta</taxon>
        <taxon>Tracheophyta</taxon>
        <taxon>Spermatophyta</taxon>
        <taxon>Magnoliopsida</taxon>
        <taxon>eudicotyledons</taxon>
        <taxon>Gunneridae</taxon>
        <taxon>Pentapetalae</taxon>
        <taxon>rosids</taxon>
        <taxon>malvids</taxon>
        <taxon>Sapindales</taxon>
        <taxon>Sapindaceae</taxon>
        <taxon>Hippocastanoideae</taxon>
        <taxon>Acereae</taxon>
        <taxon>Acer</taxon>
    </lineage>
</organism>
<evidence type="ECO:0000313" key="2">
    <source>
        <dbReference type="Proteomes" id="UP001064489"/>
    </source>
</evidence>
<gene>
    <name evidence="1" type="ORF">LWI28_002089</name>
</gene>
<sequence>MDNVSGEIVLNWVMFRSLLHSRPSWSLPMLVEDVDGGSFTTSSFFSKTLAFLLKLEKASMVSALSTALNTRAATIAFVNLLRMSLLVLATTALWCRITRQFAWVKYSYDSGCTNLDLVCHHQANQSQTQYP</sequence>
<accession>A0AAD5IBB8</accession>
<dbReference type="EMBL" id="JAJSOW010000107">
    <property type="protein sequence ID" value="KAI9156199.1"/>
    <property type="molecule type" value="Genomic_DNA"/>
</dbReference>
<reference evidence="1" key="2">
    <citation type="submission" date="2023-02" db="EMBL/GenBank/DDBJ databases">
        <authorList>
            <person name="Swenson N.G."/>
            <person name="Wegrzyn J.L."/>
            <person name="Mcevoy S.L."/>
        </authorList>
    </citation>
    <scope>NUCLEOTIDE SEQUENCE</scope>
    <source>
        <strain evidence="1">91603</strain>
        <tissue evidence="1">Leaf</tissue>
    </source>
</reference>
<name>A0AAD5IBB8_ACENE</name>
<proteinExistence type="predicted"/>
<keyword evidence="2" id="KW-1185">Reference proteome</keyword>
<evidence type="ECO:0000313" key="1">
    <source>
        <dbReference type="EMBL" id="KAI9156199.1"/>
    </source>
</evidence>
<comment type="caution">
    <text evidence="1">The sequence shown here is derived from an EMBL/GenBank/DDBJ whole genome shotgun (WGS) entry which is preliminary data.</text>
</comment>